<keyword evidence="6" id="KW-0004">4Fe-4S</keyword>
<evidence type="ECO:0000256" key="6">
    <source>
        <dbReference type="ARBA" id="ARBA00022485"/>
    </source>
</evidence>
<dbReference type="InterPro" id="IPR004358">
    <property type="entry name" value="Sig_transdc_His_kin-like_C"/>
</dbReference>
<evidence type="ECO:0000256" key="16">
    <source>
        <dbReference type="SAM" id="Phobius"/>
    </source>
</evidence>
<evidence type="ECO:0000256" key="15">
    <source>
        <dbReference type="ARBA" id="ARBA00030800"/>
    </source>
</evidence>
<evidence type="ECO:0000256" key="3">
    <source>
        <dbReference type="ARBA" id="ARBA00004496"/>
    </source>
</evidence>
<keyword evidence="8" id="KW-0808">Transferase</keyword>
<keyword evidence="13" id="KW-0411">Iron-sulfur</keyword>
<dbReference type="PIRSF" id="PIRSF037434">
    <property type="entry name" value="STHK_ChrS"/>
    <property type="match status" value="1"/>
</dbReference>
<evidence type="ECO:0000313" key="18">
    <source>
        <dbReference type="EMBL" id="CEA09227.1"/>
    </source>
</evidence>
<keyword evidence="10 18" id="KW-0418">Kinase</keyword>
<evidence type="ECO:0000256" key="12">
    <source>
        <dbReference type="ARBA" id="ARBA00023012"/>
    </source>
</evidence>
<organism evidence="18">
    <name type="scientific">Arthrobacter saudimassiliensis</name>
    <dbReference type="NCBI Taxonomy" id="1461584"/>
    <lineage>
        <taxon>Bacteria</taxon>
        <taxon>Bacillati</taxon>
        <taxon>Actinomycetota</taxon>
        <taxon>Actinomycetes</taxon>
        <taxon>Micrococcales</taxon>
        <taxon>Micrococcaceae</taxon>
        <taxon>Arthrobacter</taxon>
    </lineage>
</organism>
<dbReference type="Gene3D" id="3.30.565.10">
    <property type="entry name" value="Histidine kinase-like ATPase, C-terminal domain"/>
    <property type="match status" value="1"/>
</dbReference>
<dbReference type="InterPro" id="IPR005467">
    <property type="entry name" value="His_kinase_dom"/>
</dbReference>
<keyword evidence="16" id="KW-0812">Transmembrane</keyword>
<name>A0A078MUV2_9MICC</name>
<dbReference type="SMART" id="SM00387">
    <property type="entry name" value="HATPase_c"/>
    <property type="match status" value="1"/>
</dbReference>
<dbReference type="AlphaFoldDB" id="A0A078MUV2"/>
<keyword evidence="11" id="KW-0408">Iron</keyword>
<dbReference type="InterPro" id="IPR050482">
    <property type="entry name" value="Sensor_HK_TwoCompSys"/>
</dbReference>
<dbReference type="EC" id="2.7.13.3" evidence="4"/>
<comment type="catalytic activity">
    <reaction evidence="1">
        <text>ATP + protein L-histidine = ADP + protein N-phospho-L-histidine.</text>
        <dbReference type="EC" id="2.7.13.3"/>
    </reaction>
</comment>
<dbReference type="InterPro" id="IPR036890">
    <property type="entry name" value="HATPase_C_sf"/>
</dbReference>
<dbReference type="InterPro" id="IPR003594">
    <property type="entry name" value="HATPase_dom"/>
</dbReference>
<dbReference type="GO" id="GO:0051539">
    <property type="term" value="F:4 iron, 4 sulfur cluster binding"/>
    <property type="evidence" value="ECO:0007669"/>
    <property type="project" value="UniProtKB-KW"/>
</dbReference>
<dbReference type="PRINTS" id="PR00344">
    <property type="entry name" value="BCTRLSENSOR"/>
</dbReference>
<evidence type="ECO:0000259" key="17">
    <source>
        <dbReference type="PROSITE" id="PS50109"/>
    </source>
</evidence>
<feature type="transmembrane region" description="Helical" evidence="16">
    <location>
        <begin position="45"/>
        <end position="66"/>
    </location>
</feature>
<evidence type="ECO:0000256" key="2">
    <source>
        <dbReference type="ARBA" id="ARBA00001966"/>
    </source>
</evidence>
<protein>
    <recommendedName>
        <fullName evidence="5">Oxygen sensor histidine kinase NreB</fullName>
        <ecNumber evidence="4">2.7.13.3</ecNumber>
    </recommendedName>
    <alternativeName>
        <fullName evidence="15">Nitrogen regulation protein B</fullName>
    </alternativeName>
</protein>
<comment type="subcellular location">
    <subcellularLocation>
        <location evidence="3">Cytoplasm</location>
    </subcellularLocation>
</comment>
<evidence type="ECO:0000256" key="1">
    <source>
        <dbReference type="ARBA" id="ARBA00000085"/>
    </source>
</evidence>
<dbReference type="Pfam" id="PF07730">
    <property type="entry name" value="HisKA_3"/>
    <property type="match status" value="1"/>
</dbReference>
<evidence type="ECO:0000256" key="11">
    <source>
        <dbReference type="ARBA" id="ARBA00023004"/>
    </source>
</evidence>
<evidence type="ECO:0000256" key="8">
    <source>
        <dbReference type="ARBA" id="ARBA00022679"/>
    </source>
</evidence>
<keyword evidence="16" id="KW-0472">Membrane</keyword>
<dbReference type="InterPro" id="IPR011712">
    <property type="entry name" value="Sig_transdc_His_kin_sub3_dim/P"/>
</dbReference>
<dbReference type="GO" id="GO:0000155">
    <property type="term" value="F:phosphorelay sensor kinase activity"/>
    <property type="evidence" value="ECO:0007669"/>
    <property type="project" value="InterPro"/>
</dbReference>
<evidence type="ECO:0000256" key="7">
    <source>
        <dbReference type="ARBA" id="ARBA00022490"/>
    </source>
</evidence>
<gene>
    <name evidence="18" type="primary">degS</name>
    <name evidence="18" type="ORF">BN1051_02594</name>
</gene>
<dbReference type="InterPro" id="IPR017205">
    <property type="entry name" value="Sig_transdc_His_kinase_ChrS"/>
</dbReference>
<dbReference type="GO" id="GO:0046872">
    <property type="term" value="F:metal ion binding"/>
    <property type="evidence" value="ECO:0007669"/>
    <property type="project" value="UniProtKB-KW"/>
</dbReference>
<sequence length="423" mass="44467">MTSLGGGSPADTVLRVLRVALHLAFAGLLLLALVQMGLSRPPLPLLCAAYLLAAVLAGVYLAGTVAEKRFAASGRGPDPGRWARVWLAAVTVLWLALLLISVEFSWLAFPLFFLDLHLLRRGPALAAVTATTLAVIAAQWAAAGSLSLPLVLGPLIGALFAVVMGFAYSSLHIESVNQRRALEELRRTRGELAASQREFGVLAERGRLAREIHDTLAQGFSSIVLISRAADSALAAGNTDLARERLRTVQATAAENLAEARRFVTGLSADAGGALLANLERLCADARQTAGASGKPVEFSLRVDGEPGPVEPETEAALLRAAQASVANVLSHARASRAVLTLGWTPDAVTLDVYDDGRGFDPAALPREPRPDGSGFGLLGLRSRVLGLHGSFAVESAPGEGTVVAVRIPRRRSETAAGQEERQ</sequence>
<dbReference type="CDD" id="cd16917">
    <property type="entry name" value="HATPase_UhpB-NarQ-NarX-like"/>
    <property type="match status" value="1"/>
</dbReference>
<accession>A0A078MUV2</accession>
<dbReference type="PROSITE" id="PS50109">
    <property type="entry name" value="HIS_KIN"/>
    <property type="match status" value="1"/>
</dbReference>
<keyword evidence="7" id="KW-0963">Cytoplasm</keyword>
<evidence type="ECO:0000256" key="14">
    <source>
        <dbReference type="ARBA" id="ARBA00024827"/>
    </source>
</evidence>
<dbReference type="SUPFAM" id="SSF55874">
    <property type="entry name" value="ATPase domain of HSP90 chaperone/DNA topoisomerase II/histidine kinase"/>
    <property type="match status" value="1"/>
</dbReference>
<keyword evidence="12" id="KW-0902">Two-component regulatory system</keyword>
<comment type="function">
    <text evidence="14">Member of the two-component regulatory system NreB/NreC involved in the control of dissimilatory nitrate/nitrite reduction in response to oxygen. NreB functions as a direct oxygen sensor histidine kinase which is autophosphorylated, in the absence of oxygen, probably at the conserved histidine residue, and transfers its phosphate group probably to a conserved aspartate residue of NreC. NreB/NreC activates the expression of the nitrate (narGHJI) and nitrite (nir) reductase operons, as well as the putative nitrate transporter gene narT.</text>
</comment>
<feature type="transmembrane region" description="Helical" evidence="16">
    <location>
        <begin position="124"/>
        <end position="142"/>
    </location>
</feature>
<evidence type="ECO:0000256" key="10">
    <source>
        <dbReference type="ARBA" id="ARBA00022777"/>
    </source>
</evidence>
<dbReference type="GO" id="GO:0016020">
    <property type="term" value="C:membrane"/>
    <property type="evidence" value="ECO:0007669"/>
    <property type="project" value="InterPro"/>
</dbReference>
<comment type="cofactor">
    <cofactor evidence="2">
        <name>[4Fe-4S] cluster</name>
        <dbReference type="ChEBI" id="CHEBI:49883"/>
    </cofactor>
</comment>
<evidence type="ECO:0000256" key="13">
    <source>
        <dbReference type="ARBA" id="ARBA00023014"/>
    </source>
</evidence>
<dbReference type="PATRIC" id="fig|1461584.3.peg.2567"/>
<evidence type="ECO:0000256" key="5">
    <source>
        <dbReference type="ARBA" id="ARBA00017322"/>
    </source>
</evidence>
<evidence type="ECO:0000256" key="9">
    <source>
        <dbReference type="ARBA" id="ARBA00022723"/>
    </source>
</evidence>
<feature type="transmembrane region" description="Helical" evidence="16">
    <location>
        <begin position="148"/>
        <end position="171"/>
    </location>
</feature>
<dbReference type="Gene3D" id="1.20.5.1930">
    <property type="match status" value="1"/>
</dbReference>
<dbReference type="EMBL" id="LN483071">
    <property type="protein sequence ID" value="CEA09227.1"/>
    <property type="molecule type" value="Genomic_DNA"/>
</dbReference>
<proteinExistence type="predicted"/>
<feature type="domain" description="Histidine kinase" evidence="17">
    <location>
        <begin position="318"/>
        <end position="412"/>
    </location>
</feature>
<dbReference type="GO" id="GO:0005737">
    <property type="term" value="C:cytoplasm"/>
    <property type="evidence" value="ECO:0007669"/>
    <property type="project" value="UniProtKB-SubCell"/>
</dbReference>
<dbReference type="PANTHER" id="PTHR24421:SF62">
    <property type="entry name" value="SENSORY TRANSDUCTION HISTIDINE KINASE"/>
    <property type="match status" value="1"/>
</dbReference>
<dbReference type="Pfam" id="PF02518">
    <property type="entry name" value="HATPase_c"/>
    <property type="match status" value="1"/>
</dbReference>
<keyword evidence="9" id="KW-0479">Metal-binding</keyword>
<dbReference type="GO" id="GO:0046983">
    <property type="term" value="F:protein dimerization activity"/>
    <property type="evidence" value="ECO:0007669"/>
    <property type="project" value="InterPro"/>
</dbReference>
<dbReference type="PANTHER" id="PTHR24421">
    <property type="entry name" value="NITRATE/NITRITE SENSOR PROTEIN NARX-RELATED"/>
    <property type="match status" value="1"/>
</dbReference>
<feature type="transmembrane region" description="Helical" evidence="16">
    <location>
        <begin position="86"/>
        <end position="112"/>
    </location>
</feature>
<feature type="transmembrane region" description="Helical" evidence="16">
    <location>
        <begin position="20"/>
        <end position="38"/>
    </location>
</feature>
<reference evidence="18" key="1">
    <citation type="submission" date="2014-07" db="EMBL/GenBank/DDBJ databases">
        <authorList>
            <person name="Urmite Genomes Urmite Genomes"/>
        </authorList>
    </citation>
    <scope>NUCLEOTIDE SEQUENCE</scope>
    <source>
        <strain evidence="18">11W110_air</strain>
    </source>
</reference>
<keyword evidence="16" id="KW-1133">Transmembrane helix</keyword>
<evidence type="ECO:0000256" key="4">
    <source>
        <dbReference type="ARBA" id="ARBA00012438"/>
    </source>
</evidence>